<protein>
    <submittedName>
        <fullName evidence="5">ArsR/SmtB family transcription factor</fullName>
    </submittedName>
</protein>
<dbReference type="CDD" id="cd00090">
    <property type="entry name" value="HTH_ARSR"/>
    <property type="match status" value="1"/>
</dbReference>
<evidence type="ECO:0000256" key="2">
    <source>
        <dbReference type="ARBA" id="ARBA00023125"/>
    </source>
</evidence>
<keyword evidence="6" id="KW-1185">Reference proteome</keyword>
<dbReference type="Pfam" id="PF12840">
    <property type="entry name" value="HTH_20"/>
    <property type="match status" value="1"/>
</dbReference>
<dbReference type="Gene3D" id="1.10.10.10">
    <property type="entry name" value="Winged helix-like DNA-binding domain superfamily/Winged helix DNA-binding domain"/>
    <property type="match status" value="1"/>
</dbReference>
<keyword evidence="2" id="KW-0238">DNA-binding</keyword>
<sequence>MLTDQPRRRSSSKALAQPDLREIRVEQVLRALGDPVRLDIVRSLARSEQPMHCGAFGLAVSKSTSTHHFKVLRENGIIAQYEQGTARYSELRGADLEQRFPGLLAAVLAAAQEPGHPHRGT</sequence>
<accession>A0ABV4CLC3</accession>
<dbReference type="PRINTS" id="PR00778">
    <property type="entry name" value="HTHARSR"/>
</dbReference>
<name>A0ABV4CLC3_9PSEU</name>
<dbReference type="InterPro" id="IPR036388">
    <property type="entry name" value="WH-like_DNA-bd_sf"/>
</dbReference>
<dbReference type="InterPro" id="IPR051081">
    <property type="entry name" value="HTH_MetalResp_TranReg"/>
</dbReference>
<keyword evidence="3" id="KW-0804">Transcription</keyword>
<organism evidence="5 6">
    <name type="scientific">Saccharopolyspora cebuensis</name>
    <dbReference type="NCBI Taxonomy" id="418759"/>
    <lineage>
        <taxon>Bacteria</taxon>
        <taxon>Bacillati</taxon>
        <taxon>Actinomycetota</taxon>
        <taxon>Actinomycetes</taxon>
        <taxon>Pseudonocardiales</taxon>
        <taxon>Pseudonocardiaceae</taxon>
        <taxon>Saccharopolyspora</taxon>
    </lineage>
</organism>
<keyword evidence="1" id="KW-0805">Transcription regulation</keyword>
<dbReference type="Proteomes" id="UP001564626">
    <property type="component" value="Unassembled WGS sequence"/>
</dbReference>
<comment type="caution">
    <text evidence="5">The sequence shown here is derived from an EMBL/GenBank/DDBJ whole genome shotgun (WGS) entry which is preliminary data.</text>
</comment>
<dbReference type="PROSITE" id="PS50987">
    <property type="entry name" value="HTH_ARSR_2"/>
    <property type="match status" value="1"/>
</dbReference>
<evidence type="ECO:0000256" key="1">
    <source>
        <dbReference type="ARBA" id="ARBA00023015"/>
    </source>
</evidence>
<gene>
    <name evidence="5" type="ORF">AB8O55_15320</name>
</gene>
<feature type="domain" description="HTH arsR-type" evidence="4">
    <location>
        <begin position="17"/>
        <end position="111"/>
    </location>
</feature>
<dbReference type="RefSeq" id="WP_345365170.1">
    <property type="nucleotide sequence ID" value="NZ_BAABII010000013.1"/>
</dbReference>
<dbReference type="InterPro" id="IPR011991">
    <property type="entry name" value="ArsR-like_HTH"/>
</dbReference>
<evidence type="ECO:0000256" key="3">
    <source>
        <dbReference type="ARBA" id="ARBA00023163"/>
    </source>
</evidence>
<evidence type="ECO:0000313" key="6">
    <source>
        <dbReference type="Proteomes" id="UP001564626"/>
    </source>
</evidence>
<dbReference type="EMBL" id="JBGEHV010000026">
    <property type="protein sequence ID" value="MEY8040777.1"/>
    <property type="molecule type" value="Genomic_DNA"/>
</dbReference>
<evidence type="ECO:0000313" key="5">
    <source>
        <dbReference type="EMBL" id="MEY8040777.1"/>
    </source>
</evidence>
<dbReference type="InterPro" id="IPR036390">
    <property type="entry name" value="WH_DNA-bd_sf"/>
</dbReference>
<reference evidence="5 6" key="1">
    <citation type="submission" date="2024-08" db="EMBL/GenBank/DDBJ databases">
        <title>Genome mining of Saccharopolyspora cebuensis PGLac3 from Nigerian medicinal plant.</title>
        <authorList>
            <person name="Ezeobiora C.E."/>
            <person name="Igbokwe N.H."/>
            <person name="Amin D.H."/>
            <person name="Mendie U.E."/>
        </authorList>
    </citation>
    <scope>NUCLEOTIDE SEQUENCE [LARGE SCALE GENOMIC DNA]</scope>
    <source>
        <strain evidence="5 6">PGLac3</strain>
    </source>
</reference>
<dbReference type="SUPFAM" id="SSF46785">
    <property type="entry name" value="Winged helix' DNA-binding domain"/>
    <property type="match status" value="1"/>
</dbReference>
<dbReference type="PANTHER" id="PTHR33154">
    <property type="entry name" value="TRANSCRIPTIONAL REGULATOR, ARSR FAMILY"/>
    <property type="match status" value="1"/>
</dbReference>
<dbReference type="SMART" id="SM00418">
    <property type="entry name" value="HTH_ARSR"/>
    <property type="match status" value="1"/>
</dbReference>
<dbReference type="InterPro" id="IPR001845">
    <property type="entry name" value="HTH_ArsR_DNA-bd_dom"/>
</dbReference>
<proteinExistence type="predicted"/>
<dbReference type="PANTHER" id="PTHR33154:SF12">
    <property type="entry name" value="TRANSCRIPTIONAL REGULATORY PROTEIN"/>
    <property type="match status" value="1"/>
</dbReference>
<evidence type="ECO:0000259" key="4">
    <source>
        <dbReference type="PROSITE" id="PS50987"/>
    </source>
</evidence>